<reference evidence="1" key="1">
    <citation type="submission" date="2022-02" db="EMBL/GenBank/DDBJ databases">
        <title>Plant Genome Project.</title>
        <authorList>
            <person name="Zhang R.-G."/>
        </authorList>
    </citation>
    <scope>NUCLEOTIDE SEQUENCE</scope>
    <source>
        <strain evidence="1">AT1</strain>
    </source>
</reference>
<dbReference type="EMBL" id="CM046400">
    <property type="protein sequence ID" value="KAI8523450.1"/>
    <property type="molecule type" value="Genomic_DNA"/>
</dbReference>
<comment type="caution">
    <text evidence="1">The sequence shown here is derived from an EMBL/GenBank/DDBJ whole genome shotgun (WGS) entry which is preliminary data.</text>
</comment>
<keyword evidence="2" id="KW-1185">Reference proteome</keyword>
<accession>A0ACC0L412</accession>
<name>A0ACC0L412_RHOML</name>
<gene>
    <name evidence="1" type="ORF">RHMOL_Rhmol13G0074600</name>
</gene>
<sequence>MIKKTPPSSLSYPSLSSSTPSPSDSLPLLSSPNPNPSADYSFVASLKKFLAQKPRALLDDAVASASEQDVKKLDDMIWKTETERLYGHPFLPPLRVYVYEMPKKFTYDLSTLFWNTYRETSNLTSNGSPVHRLIEQA</sequence>
<evidence type="ECO:0000313" key="2">
    <source>
        <dbReference type="Proteomes" id="UP001062846"/>
    </source>
</evidence>
<dbReference type="Proteomes" id="UP001062846">
    <property type="component" value="Chromosome 13"/>
</dbReference>
<proteinExistence type="predicted"/>
<organism evidence="1 2">
    <name type="scientific">Rhododendron molle</name>
    <name type="common">Chinese azalea</name>
    <name type="synonym">Azalea mollis</name>
    <dbReference type="NCBI Taxonomy" id="49168"/>
    <lineage>
        <taxon>Eukaryota</taxon>
        <taxon>Viridiplantae</taxon>
        <taxon>Streptophyta</taxon>
        <taxon>Embryophyta</taxon>
        <taxon>Tracheophyta</taxon>
        <taxon>Spermatophyta</taxon>
        <taxon>Magnoliopsida</taxon>
        <taxon>eudicotyledons</taxon>
        <taxon>Gunneridae</taxon>
        <taxon>Pentapetalae</taxon>
        <taxon>asterids</taxon>
        <taxon>Ericales</taxon>
        <taxon>Ericaceae</taxon>
        <taxon>Ericoideae</taxon>
        <taxon>Rhodoreae</taxon>
        <taxon>Rhododendron</taxon>
    </lineage>
</organism>
<protein>
    <submittedName>
        <fullName evidence="1">Uncharacterized protein</fullName>
    </submittedName>
</protein>
<evidence type="ECO:0000313" key="1">
    <source>
        <dbReference type="EMBL" id="KAI8523450.1"/>
    </source>
</evidence>